<gene>
    <name evidence="2" type="ORF">LCGC14_2111720</name>
</gene>
<organism evidence="2">
    <name type="scientific">marine sediment metagenome</name>
    <dbReference type="NCBI Taxonomy" id="412755"/>
    <lineage>
        <taxon>unclassified sequences</taxon>
        <taxon>metagenomes</taxon>
        <taxon>ecological metagenomes</taxon>
    </lineage>
</organism>
<dbReference type="AlphaFoldDB" id="A0A0F9E6Y8"/>
<sequence length="52" mass="5571">MPKPDHSQGITTTSSLGSQTGSEEEIVELTDEEKAAVMKSFADDPTDGEEDE</sequence>
<comment type="caution">
    <text evidence="2">The sequence shown here is derived from an EMBL/GenBank/DDBJ whole genome shotgun (WGS) entry which is preliminary data.</text>
</comment>
<feature type="compositionally biased region" description="Low complexity" evidence="1">
    <location>
        <begin position="7"/>
        <end position="21"/>
    </location>
</feature>
<protein>
    <submittedName>
        <fullName evidence="2">Uncharacterized protein</fullName>
    </submittedName>
</protein>
<accession>A0A0F9E6Y8</accession>
<dbReference type="EMBL" id="LAZR01026113">
    <property type="protein sequence ID" value="KKL69758.1"/>
    <property type="molecule type" value="Genomic_DNA"/>
</dbReference>
<evidence type="ECO:0000313" key="2">
    <source>
        <dbReference type="EMBL" id="KKL69758.1"/>
    </source>
</evidence>
<reference evidence="2" key="1">
    <citation type="journal article" date="2015" name="Nature">
        <title>Complex archaea that bridge the gap between prokaryotes and eukaryotes.</title>
        <authorList>
            <person name="Spang A."/>
            <person name="Saw J.H."/>
            <person name="Jorgensen S.L."/>
            <person name="Zaremba-Niedzwiedzka K."/>
            <person name="Martijn J."/>
            <person name="Lind A.E."/>
            <person name="van Eijk R."/>
            <person name="Schleper C."/>
            <person name="Guy L."/>
            <person name="Ettema T.J."/>
        </authorList>
    </citation>
    <scope>NUCLEOTIDE SEQUENCE</scope>
</reference>
<evidence type="ECO:0000256" key="1">
    <source>
        <dbReference type="SAM" id="MobiDB-lite"/>
    </source>
</evidence>
<proteinExistence type="predicted"/>
<name>A0A0F9E6Y8_9ZZZZ</name>
<feature type="region of interest" description="Disordered" evidence="1">
    <location>
        <begin position="1"/>
        <end position="27"/>
    </location>
</feature>